<dbReference type="EnsemblProtists" id="EOD39179">
    <property type="protein sequence ID" value="EOD39179"/>
    <property type="gene ID" value="EMIHUDRAFT_223657"/>
</dbReference>
<proteinExistence type="predicted"/>
<reference evidence="3" key="1">
    <citation type="journal article" date="2013" name="Nature">
        <title>Pan genome of the phytoplankton Emiliania underpins its global distribution.</title>
        <authorList>
            <person name="Read B.A."/>
            <person name="Kegel J."/>
            <person name="Klute M.J."/>
            <person name="Kuo A."/>
            <person name="Lefebvre S.C."/>
            <person name="Maumus F."/>
            <person name="Mayer C."/>
            <person name="Miller J."/>
            <person name="Monier A."/>
            <person name="Salamov A."/>
            <person name="Young J."/>
            <person name="Aguilar M."/>
            <person name="Claverie J.M."/>
            <person name="Frickenhaus S."/>
            <person name="Gonzalez K."/>
            <person name="Herman E.K."/>
            <person name="Lin Y.C."/>
            <person name="Napier J."/>
            <person name="Ogata H."/>
            <person name="Sarno A.F."/>
            <person name="Shmutz J."/>
            <person name="Schroeder D."/>
            <person name="de Vargas C."/>
            <person name="Verret F."/>
            <person name="von Dassow P."/>
            <person name="Valentin K."/>
            <person name="Van de Peer Y."/>
            <person name="Wheeler G."/>
            <person name="Dacks J.B."/>
            <person name="Delwiche C.F."/>
            <person name="Dyhrman S.T."/>
            <person name="Glockner G."/>
            <person name="John U."/>
            <person name="Richards T."/>
            <person name="Worden A.Z."/>
            <person name="Zhang X."/>
            <person name="Grigoriev I.V."/>
            <person name="Allen A.E."/>
            <person name="Bidle K."/>
            <person name="Borodovsky M."/>
            <person name="Bowler C."/>
            <person name="Brownlee C."/>
            <person name="Cock J.M."/>
            <person name="Elias M."/>
            <person name="Gladyshev V.N."/>
            <person name="Groth M."/>
            <person name="Guda C."/>
            <person name="Hadaegh A."/>
            <person name="Iglesias-Rodriguez M.D."/>
            <person name="Jenkins J."/>
            <person name="Jones B.M."/>
            <person name="Lawson T."/>
            <person name="Leese F."/>
            <person name="Lindquist E."/>
            <person name="Lobanov A."/>
            <person name="Lomsadze A."/>
            <person name="Malik S.B."/>
            <person name="Marsh M.E."/>
            <person name="Mackinder L."/>
            <person name="Mock T."/>
            <person name="Mueller-Roeber B."/>
            <person name="Pagarete A."/>
            <person name="Parker M."/>
            <person name="Probert I."/>
            <person name="Quesneville H."/>
            <person name="Raines C."/>
            <person name="Rensing S.A."/>
            <person name="Riano-Pachon D.M."/>
            <person name="Richier S."/>
            <person name="Rokitta S."/>
            <person name="Shiraiwa Y."/>
            <person name="Soanes D.M."/>
            <person name="van der Giezen M."/>
            <person name="Wahlund T.M."/>
            <person name="Williams B."/>
            <person name="Wilson W."/>
            <person name="Wolfe G."/>
            <person name="Wurch L.L."/>
        </authorList>
    </citation>
    <scope>NUCLEOTIDE SEQUENCE</scope>
</reference>
<dbReference type="AlphaFoldDB" id="A0A0D3KTU4"/>
<organism evidence="2 3">
    <name type="scientific">Emiliania huxleyi (strain CCMP1516)</name>
    <dbReference type="NCBI Taxonomy" id="280463"/>
    <lineage>
        <taxon>Eukaryota</taxon>
        <taxon>Haptista</taxon>
        <taxon>Haptophyta</taxon>
        <taxon>Prymnesiophyceae</taxon>
        <taxon>Isochrysidales</taxon>
        <taxon>Noelaerhabdaceae</taxon>
        <taxon>Emiliania</taxon>
    </lineage>
</organism>
<evidence type="ECO:0000313" key="2">
    <source>
        <dbReference type="EnsemblProtists" id="EOD39179"/>
    </source>
</evidence>
<feature type="compositionally biased region" description="Acidic residues" evidence="1">
    <location>
        <begin position="105"/>
        <end position="119"/>
    </location>
</feature>
<dbReference type="Proteomes" id="UP000013827">
    <property type="component" value="Unassembled WGS sequence"/>
</dbReference>
<feature type="compositionally biased region" description="Basic and acidic residues" evidence="1">
    <location>
        <begin position="129"/>
        <end position="141"/>
    </location>
</feature>
<sequence length="242" mass="26420">MLDQAKRAFLALSSSERVAFAQFVAAAPPPEQQQEEGEAGQDEARMRPEDEKKRLSRKVQKRRERRHAKAVKEGRVPGQVGNPNFIKSGERLAQPEGGAGASETFDGEEQEGTDEEGAEEEARRKKAKAKVDVERRREQRHAAAVAAGRVPGQAGRPKRAQHEAGAWALLHLLTAQQPADAPGARGGEDEVGREKPVSRKSQKQRERRHANAAKEGRVPGQAGRPNCIRRGSSYATPPSLAL</sequence>
<dbReference type="HOGENOM" id="CLU_1149010_0_0_1"/>
<accession>A0A0D3KTU4</accession>
<feature type="compositionally biased region" description="Basic residues" evidence="1">
    <location>
        <begin position="198"/>
        <end position="211"/>
    </location>
</feature>
<protein>
    <submittedName>
        <fullName evidence="2">Uncharacterized protein</fullName>
    </submittedName>
</protein>
<dbReference type="KEGG" id="ehx:EMIHUDRAFT_223657"/>
<dbReference type="GeneID" id="17284449"/>
<evidence type="ECO:0000313" key="3">
    <source>
        <dbReference type="Proteomes" id="UP000013827"/>
    </source>
</evidence>
<dbReference type="PaxDb" id="2903-EOD39179"/>
<evidence type="ECO:0000256" key="1">
    <source>
        <dbReference type="SAM" id="MobiDB-lite"/>
    </source>
</evidence>
<keyword evidence="3" id="KW-1185">Reference proteome</keyword>
<feature type="region of interest" description="Disordered" evidence="1">
    <location>
        <begin position="24"/>
        <end position="242"/>
    </location>
</feature>
<dbReference type="RefSeq" id="XP_005791608.1">
    <property type="nucleotide sequence ID" value="XM_005791551.1"/>
</dbReference>
<feature type="compositionally biased region" description="Basic and acidic residues" evidence="1">
    <location>
        <begin position="42"/>
        <end position="53"/>
    </location>
</feature>
<name>A0A0D3KTU4_EMIH1</name>
<feature type="compositionally biased region" description="Basic residues" evidence="1">
    <location>
        <begin position="54"/>
        <end position="69"/>
    </location>
</feature>
<feature type="compositionally biased region" description="Basic and acidic residues" evidence="1">
    <location>
        <begin position="186"/>
        <end position="197"/>
    </location>
</feature>
<reference evidence="2" key="2">
    <citation type="submission" date="2024-10" db="UniProtKB">
        <authorList>
            <consortium name="EnsemblProtists"/>
        </authorList>
    </citation>
    <scope>IDENTIFICATION</scope>
</reference>